<proteinExistence type="predicted"/>
<evidence type="ECO:0000313" key="4">
    <source>
        <dbReference type="RefSeq" id="XP_014661610.1"/>
    </source>
</evidence>
<dbReference type="SUPFAM" id="SSF56784">
    <property type="entry name" value="HAD-like"/>
    <property type="match status" value="1"/>
</dbReference>
<dbReference type="RefSeq" id="XP_014661609.1">
    <property type="nucleotide sequence ID" value="XM_014806123.1"/>
</dbReference>
<accession>A0ABM1DNU0</accession>
<dbReference type="RefSeq" id="XP_014661608.1">
    <property type="nucleotide sequence ID" value="XM_014806122.1"/>
</dbReference>
<dbReference type="RefSeq" id="XP_014661611.1">
    <property type="nucleotide sequence ID" value="XM_014806125.1"/>
</dbReference>
<keyword evidence="1" id="KW-1185">Reference proteome</keyword>
<dbReference type="RefSeq" id="XP_014661610.1">
    <property type="nucleotide sequence ID" value="XM_014806124.1"/>
</dbReference>
<evidence type="ECO:0000313" key="5">
    <source>
        <dbReference type="RefSeq" id="XP_014661611.1"/>
    </source>
</evidence>
<name>A0ABM1DNU0_PRICU</name>
<evidence type="ECO:0000313" key="1">
    <source>
        <dbReference type="Proteomes" id="UP000695022"/>
    </source>
</evidence>
<evidence type="ECO:0000313" key="2">
    <source>
        <dbReference type="RefSeq" id="XP_014661608.1"/>
    </source>
</evidence>
<dbReference type="Proteomes" id="UP000695022">
    <property type="component" value="Unplaced"/>
</dbReference>
<gene>
    <name evidence="2 3 4 5" type="primary">LOC106804785</name>
</gene>
<protein>
    <submittedName>
        <fullName evidence="2 3">Uncharacterized protein LOC106804785</fullName>
    </submittedName>
</protein>
<dbReference type="GeneID" id="106804785"/>
<organism evidence="1 5">
    <name type="scientific">Priapulus caudatus</name>
    <name type="common">Priapulid worm</name>
    <dbReference type="NCBI Taxonomy" id="37621"/>
    <lineage>
        <taxon>Eukaryota</taxon>
        <taxon>Metazoa</taxon>
        <taxon>Ecdysozoa</taxon>
        <taxon>Scalidophora</taxon>
        <taxon>Priapulida</taxon>
        <taxon>Priapulimorpha</taxon>
        <taxon>Priapulimorphida</taxon>
        <taxon>Priapulidae</taxon>
        <taxon>Priapulus</taxon>
    </lineage>
</organism>
<sequence>MNDTPENFPESQVPENTYKHLAKQLVSALISRGIKVIALDFDKTLITLHTGGAWRQGHARLAEFVRPCFRWLLPAALDGGLHVCIVTYSMQLTLIYEVLKAALPKCDYNKIIIRGNSKDWAQVQGATLLGKQQHIASVITEISNKRHAIVHPNELLLLDDDIDNIEVAKRFGHKTFEVGRDVSLETLLDVFKSNVQL</sequence>
<reference evidence="2 3" key="1">
    <citation type="submission" date="2025-05" db="UniProtKB">
        <authorList>
            <consortium name="RefSeq"/>
        </authorList>
    </citation>
    <scope>IDENTIFICATION</scope>
</reference>
<dbReference type="InterPro" id="IPR036412">
    <property type="entry name" value="HAD-like_sf"/>
</dbReference>
<evidence type="ECO:0000313" key="3">
    <source>
        <dbReference type="RefSeq" id="XP_014661609.1"/>
    </source>
</evidence>